<dbReference type="KEGG" id="gom:D7316_04603"/>
<protein>
    <submittedName>
        <fullName evidence="2">Uncharacterized protein</fullName>
    </submittedName>
</protein>
<dbReference type="EMBL" id="CP033972">
    <property type="protein sequence ID" value="AZG47991.1"/>
    <property type="molecule type" value="Genomic_DNA"/>
</dbReference>
<name>A0A3G8JSA3_9ACTN</name>
<sequence>MVSPDPAQRPKQVVWAYRCWTVSGGLLAALGVLFIVLGFTTSGPTLLPVGVGFIIAVIGVGYIILGSKAFVGDVRWRSSLAALTLVVVIMLLVVSFGIPILALALLAAIVGLFGSLLAYRPDADAWYSPGQPDKSKKSTKKK</sequence>
<feature type="transmembrane region" description="Helical" evidence="1">
    <location>
        <begin position="46"/>
        <end position="65"/>
    </location>
</feature>
<keyword evidence="1" id="KW-0812">Transmembrane</keyword>
<keyword evidence="1" id="KW-0472">Membrane</keyword>
<proteinExistence type="predicted"/>
<dbReference type="AlphaFoldDB" id="A0A3G8JSA3"/>
<dbReference type="RefSeq" id="WP_124710271.1">
    <property type="nucleotide sequence ID" value="NZ_CP033972.1"/>
</dbReference>
<evidence type="ECO:0000256" key="1">
    <source>
        <dbReference type="SAM" id="Phobius"/>
    </source>
</evidence>
<evidence type="ECO:0000313" key="2">
    <source>
        <dbReference type="EMBL" id="AZG47991.1"/>
    </source>
</evidence>
<accession>A0A3G8JSA3</accession>
<organism evidence="2 3">
    <name type="scientific">Gordonia insulae</name>
    <dbReference type="NCBI Taxonomy" id="2420509"/>
    <lineage>
        <taxon>Bacteria</taxon>
        <taxon>Bacillati</taxon>
        <taxon>Actinomycetota</taxon>
        <taxon>Actinomycetes</taxon>
        <taxon>Mycobacteriales</taxon>
        <taxon>Gordoniaceae</taxon>
        <taxon>Gordonia</taxon>
    </lineage>
</organism>
<feature type="transmembrane region" description="Helical" evidence="1">
    <location>
        <begin position="77"/>
        <end position="94"/>
    </location>
</feature>
<keyword evidence="3" id="KW-1185">Reference proteome</keyword>
<evidence type="ECO:0000313" key="3">
    <source>
        <dbReference type="Proteomes" id="UP000271469"/>
    </source>
</evidence>
<dbReference type="Proteomes" id="UP000271469">
    <property type="component" value="Chromosome"/>
</dbReference>
<reference evidence="2 3" key="1">
    <citation type="submission" date="2018-11" db="EMBL/GenBank/DDBJ databases">
        <title>Gordonia insulae sp. nov., isolated from an island soil.</title>
        <authorList>
            <person name="Kim Y.S."/>
            <person name="Kim S.B."/>
        </authorList>
    </citation>
    <scope>NUCLEOTIDE SEQUENCE [LARGE SCALE GENOMIC DNA]</scope>
    <source>
        <strain evidence="2 3">MMS17-SY073</strain>
    </source>
</reference>
<gene>
    <name evidence="2" type="ORF">D7316_04603</name>
</gene>
<feature type="transmembrane region" description="Helical" evidence="1">
    <location>
        <begin position="20"/>
        <end position="40"/>
    </location>
</feature>
<feature type="transmembrane region" description="Helical" evidence="1">
    <location>
        <begin position="100"/>
        <end position="119"/>
    </location>
</feature>
<keyword evidence="1" id="KW-1133">Transmembrane helix</keyword>